<feature type="region of interest" description="Disordered" evidence="1">
    <location>
        <begin position="1"/>
        <end position="25"/>
    </location>
</feature>
<dbReference type="AlphaFoldDB" id="A0A2P5WXY9"/>
<gene>
    <name evidence="2" type="ORF">GOBAR_AA24788</name>
</gene>
<evidence type="ECO:0000313" key="3">
    <source>
        <dbReference type="Proteomes" id="UP000239757"/>
    </source>
</evidence>
<name>A0A2P5WXY9_GOSBA</name>
<dbReference type="Proteomes" id="UP000239757">
    <property type="component" value="Unassembled WGS sequence"/>
</dbReference>
<accession>A0A2P5WXY9</accession>
<dbReference type="OrthoDB" id="1685790at2759"/>
<evidence type="ECO:0000256" key="1">
    <source>
        <dbReference type="SAM" id="MobiDB-lite"/>
    </source>
</evidence>
<organism evidence="2 3">
    <name type="scientific">Gossypium barbadense</name>
    <name type="common">Sea Island cotton</name>
    <name type="synonym">Hibiscus barbadensis</name>
    <dbReference type="NCBI Taxonomy" id="3634"/>
    <lineage>
        <taxon>Eukaryota</taxon>
        <taxon>Viridiplantae</taxon>
        <taxon>Streptophyta</taxon>
        <taxon>Embryophyta</taxon>
        <taxon>Tracheophyta</taxon>
        <taxon>Spermatophyta</taxon>
        <taxon>Magnoliopsida</taxon>
        <taxon>eudicotyledons</taxon>
        <taxon>Gunneridae</taxon>
        <taxon>Pentapetalae</taxon>
        <taxon>rosids</taxon>
        <taxon>malvids</taxon>
        <taxon>Malvales</taxon>
        <taxon>Malvaceae</taxon>
        <taxon>Malvoideae</taxon>
        <taxon>Gossypium</taxon>
    </lineage>
</organism>
<proteinExistence type="predicted"/>
<dbReference type="EMBL" id="KZ666166">
    <property type="protein sequence ID" value="PPR95881.1"/>
    <property type="molecule type" value="Genomic_DNA"/>
</dbReference>
<protein>
    <submittedName>
        <fullName evidence="2">Uncharacterized protein</fullName>
    </submittedName>
</protein>
<reference evidence="2 3" key="1">
    <citation type="submission" date="2015-01" db="EMBL/GenBank/DDBJ databases">
        <title>Genome of allotetraploid Gossypium barbadense reveals genomic plasticity and fiber elongation in cotton evolution.</title>
        <authorList>
            <person name="Chen X."/>
            <person name="Liu X."/>
            <person name="Zhao B."/>
            <person name="Zheng H."/>
            <person name="Hu Y."/>
            <person name="Lu G."/>
            <person name="Yang C."/>
            <person name="Chen J."/>
            <person name="Shan C."/>
            <person name="Zhang L."/>
            <person name="Zhou Y."/>
            <person name="Wang L."/>
            <person name="Guo W."/>
            <person name="Bai Y."/>
            <person name="Ruan J."/>
            <person name="Shangguan X."/>
            <person name="Mao Y."/>
            <person name="Jiang J."/>
            <person name="Zhu Y."/>
            <person name="Lei J."/>
            <person name="Kang H."/>
            <person name="Chen S."/>
            <person name="He X."/>
            <person name="Wang R."/>
            <person name="Wang Y."/>
            <person name="Chen J."/>
            <person name="Wang L."/>
            <person name="Yu S."/>
            <person name="Wang B."/>
            <person name="Wei J."/>
            <person name="Song S."/>
            <person name="Lu X."/>
            <person name="Gao Z."/>
            <person name="Gu W."/>
            <person name="Deng X."/>
            <person name="Ma D."/>
            <person name="Wang S."/>
            <person name="Liang W."/>
            <person name="Fang L."/>
            <person name="Cai C."/>
            <person name="Zhu X."/>
            <person name="Zhou B."/>
            <person name="Zhang Y."/>
            <person name="Chen Z."/>
            <person name="Xu S."/>
            <person name="Zhu R."/>
            <person name="Wang S."/>
            <person name="Zhang T."/>
            <person name="Zhao G."/>
        </authorList>
    </citation>
    <scope>NUCLEOTIDE SEQUENCE [LARGE SCALE GENOMIC DNA]</scope>
    <source>
        <strain evidence="3">cv. Xinhai21</strain>
        <tissue evidence="2">Leaf</tissue>
    </source>
</reference>
<sequence>MLSSQGKKTAVPASKKRKGALSSAGPTTKICHPLFQFPRGPQEELFQILRARALISGRYINWATIEQVQLADAIRALLTTNPWELFFGIIEPTFLKLIRQLSVLEFGTTLGLYTEEFKEENKLHALTRHIHFSPSKCCHTLALGAASYNPSCSKASVLPLSLRYLHAILAQTISGRRDSTSISGIGRGSSPLAPMLLGWLTLLAPQHCSPRIILNPHWPDVSQGISSMLSMRMIEKTKEPTLLNIVLPNLPRRRPTRTFLMMSLHNLSAPPHLIASPASRTIQR</sequence>
<evidence type="ECO:0000313" key="2">
    <source>
        <dbReference type="EMBL" id="PPR95881.1"/>
    </source>
</evidence>